<accession>A0ABD2XJ63</accession>
<sequence length="107" mass="12421">MRVRVSTTQAAQFIGIPWKILASLRGEPSLGGPPSTWHPCSSTRVSIRLTLWANVQLMLCLLYSLAFCVCAYGCWYTRPVNYTRLLREICKRSEKTRPCMYIYTRRR</sequence>
<keyword evidence="3" id="KW-1185">Reference proteome</keyword>
<evidence type="ECO:0000313" key="3">
    <source>
        <dbReference type="Proteomes" id="UP001627154"/>
    </source>
</evidence>
<dbReference type="Proteomes" id="UP001627154">
    <property type="component" value="Unassembled WGS sequence"/>
</dbReference>
<comment type="caution">
    <text evidence="2">The sequence shown here is derived from an EMBL/GenBank/DDBJ whole genome shotgun (WGS) entry which is preliminary data.</text>
</comment>
<dbReference type="AlphaFoldDB" id="A0ABD2XJ63"/>
<organism evidence="2 3">
    <name type="scientific">Trichogramma kaykai</name>
    <dbReference type="NCBI Taxonomy" id="54128"/>
    <lineage>
        <taxon>Eukaryota</taxon>
        <taxon>Metazoa</taxon>
        <taxon>Ecdysozoa</taxon>
        <taxon>Arthropoda</taxon>
        <taxon>Hexapoda</taxon>
        <taxon>Insecta</taxon>
        <taxon>Pterygota</taxon>
        <taxon>Neoptera</taxon>
        <taxon>Endopterygota</taxon>
        <taxon>Hymenoptera</taxon>
        <taxon>Apocrita</taxon>
        <taxon>Proctotrupomorpha</taxon>
        <taxon>Chalcidoidea</taxon>
        <taxon>Trichogrammatidae</taxon>
        <taxon>Trichogramma</taxon>
    </lineage>
</organism>
<name>A0ABD2XJ63_9HYME</name>
<keyword evidence="1" id="KW-0812">Transmembrane</keyword>
<reference evidence="2 3" key="1">
    <citation type="journal article" date="2024" name="bioRxiv">
        <title>A reference genome for Trichogramma kaykai: A tiny desert-dwelling parasitoid wasp with competing sex-ratio distorters.</title>
        <authorList>
            <person name="Culotta J."/>
            <person name="Lindsey A.R."/>
        </authorList>
    </citation>
    <scope>NUCLEOTIDE SEQUENCE [LARGE SCALE GENOMIC DNA]</scope>
    <source>
        <strain evidence="2 3">KSX58</strain>
    </source>
</reference>
<feature type="transmembrane region" description="Helical" evidence="1">
    <location>
        <begin position="51"/>
        <end position="75"/>
    </location>
</feature>
<protein>
    <submittedName>
        <fullName evidence="2">Uncharacterized protein</fullName>
    </submittedName>
</protein>
<proteinExistence type="predicted"/>
<keyword evidence="1" id="KW-0472">Membrane</keyword>
<evidence type="ECO:0000256" key="1">
    <source>
        <dbReference type="SAM" id="Phobius"/>
    </source>
</evidence>
<gene>
    <name evidence="2" type="ORF">TKK_002107</name>
</gene>
<evidence type="ECO:0000313" key="2">
    <source>
        <dbReference type="EMBL" id="KAL3405048.1"/>
    </source>
</evidence>
<keyword evidence="1" id="KW-1133">Transmembrane helix</keyword>
<dbReference type="EMBL" id="JBJJXI010000021">
    <property type="protein sequence ID" value="KAL3405048.1"/>
    <property type="molecule type" value="Genomic_DNA"/>
</dbReference>